<dbReference type="InterPro" id="IPR000873">
    <property type="entry name" value="AMP-dep_synth/lig_dom"/>
</dbReference>
<dbReference type="EMBL" id="JALXSQ010000008">
    <property type="protein sequence ID" value="MCT2042383.1"/>
    <property type="molecule type" value="Genomic_DNA"/>
</dbReference>
<protein>
    <submittedName>
        <fullName evidence="3">AMP-binding protein</fullName>
    </submittedName>
</protein>
<gene>
    <name evidence="3" type="ORF">M3D15_03385</name>
</gene>
<dbReference type="InterPro" id="IPR042099">
    <property type="entry name" value="ANL_N_sf"/>
</dbReference>
<dbReference type="InterPro" id="IPR025110">
    <property type="entry name" value="AMP-bd_C"/>
</dbReference>
<dbReference type="RefSeq" id="WP_260103914.1">
    <property type="nucleotide sequence ID" value="NZ_JALXSQ010000008.1"/>
</dbReference>
<evidence type="ECO:0000313" key="4">
    <source>
        <dbReference type="Proteomes" id="UP001525379"/>
    </source>
</evidence>
<sequence length="480" mass="52321">MRTIKIVDARSPRRVKQALDDAMHGRGPAILARRSAAEVVSIGGTVLDGGGDDGHFTLPDDAPEDACLIVETSGSTAQPKRVVLTASALRASANATHQRFDELAGRHAGRATRQWLLALPTEYVAGMQVLARSIVEGTEPIILPEGSFDPREFCDAAQRMTAERRYVSLVPAQVQRLIELGEVGLKLERERDLDAHDNADGWFAPPVTMDAIASGEPLDEHEALGDDVLRIGRRFDAILVGGQATPGPWLNRGRELGWRVVTSYGSSETSGGCVYNGIPLDGVSLRLNDDELEISSPTLAWGYLDDEARTAERFTSEGEQRWYRTGDRGALGPRSGVRPADVPPEHWQRVRVYGRMDDVFISGGVKVRLGAVEEIVRAQPGFEGAVVVPGPHERWGEVPIVVVTGDPEHPGDLAEQLVEIRAEVRAEVGVAARPDDIIEVSELPLLGSGKPDRRRIADFVREHIEARYSPHALDPDDELN</sequence>
<reference evidence="3 4" key="1">
    <citation type="submission" date="2022-04" db="EMBL/GenBank/DDBJ databases">
        <title>Human microbiome associated bacterial genomes.</title>
        <authorList>
            <person name="Sandstrom S."/>
            <person name="Salamzade R."/>
            <person name="Kalan L.R."/>
        </authorList>
    </citation>
    <scope>NUCLEOTIDE SEQUENCE [LARGE SCALE GENOMIC DNA]</scope>
    <source>
        <strain evidence="4">p3-SID1799</strain>
    </source>
</reference>
<feature type="domain" description="AMP-binding enzyme C-terminal" evidence="2">
    <location>
        <begin position="372"/>
        <end position="450"/>
    </location>
</feature>
<feature type="domain" description="AMP-dependent synthetase/ligase" evidence="1">
    <location>
        <begin position="57"/>
        <end position="279"/>
    </location>
</feature>
<dbReference type="Proteomes" id="UP001525379">
    <property type="component" value="Unassembled WGS sequence"/>
</dbReference>
<dbReference type="InterPro" id="IPR045851">
    <property type="entry name" value="AMP-bd_C_sf"/>
</dbReference>
<accession>A0ABT2HVQ1</accession>
<dbReference type="PANTHER" id="PTHR43767">
    <property type="entry name" value="LONG-CHAIN-FATTY-ACID--COA LIGASE"/>
    <property type="match status" value="1"/>
</dbReference>
<dbReference type="Pfam" id="PF00501">
    <property type="entry name" value="AMP-binding"/>
    <property type="match status" value="1"/>
</dbReference>
<organism evidence="3 4">
    <name type="scientific">Pseudoclavibacter albus</name>
    <dbReference type="NCBI Taxonomy" id="272241"/>
    <lineage>
        <taxon>Bacteria</taxon>
        <taxon>Bacillati</taxon>
        <taxon>Actinomycetota</taxon>
        <taxon>Actinomycetes</taxon>
        <taxon>Micrococcales</taxon>
        <taxon>Microbacteriaceae</taxon>
        <taxon>Pseudoclavibacter</taxon>
    </lineage>
</organism>
<dbReference type="SUPFAM" id="SSF56801">
    <property type="entry name" value="Acetyl-CoA synthetase-like"/>
    <property type="match status" value="1"/>
</dbReference>
<keyword evidence="4" id="KW-1185">Reference proteome</keyword>
<evidence type="ECO:0000259" key="1">
    <source>
        <dbReference type="Pfam" id="PF00501"/>
    </source>
</evidence>
<dbReference type="InterPro" id="IPR050237">
    <property type="entry name" value="ATP-dep_AMP-bd_enzyme"/>
</dbReference>
<dbReference type="Gene3D" id="3.30.300.30">
    <property type="match status" value="1"/>
</dbReference>
<dbReference type="PANTHER" id="PTHR43767:SF1">
    <property type="entry name" value="NONRIBOSOMAL PEPTIDE SYNTHASE PES1 (EUROFUNG)-RELATED"/>
    <property type="match status" value="1"/>
</dbReference>
<name>A0ABT2HVQ1_9MICO</name>
<proteinExistence type="predicted"/>
<dbReference type="Gene3D" id="3.40.50.12780">
    <property type="entry name" value="N-terminal domain of ligase-like"/>
    <property type="match status" value="2"/>
</dbReference>
<evidence type="ECO:0000259" key="2">
    <source>
        <dbReference type="Pfam" id="PF13193"/>
    </source>
</evidence>
<dbReference type="Pfam" id="PF13193">
    <property type="entry name" value="AMP-binding_C"/>
    <property type="match status" value="1"/>
</dbReference>
<evidence type="ECO:0000313" key="3">
    <source>
        <dbReference type="EMBL" id="MCT2042383.1"/>
    </source>
</evidence>
<comment type="caution">
    <text evidence="3">The sequence shown here is derived from an EMBL/GenBank/DDBJ whole genome shotgun (WGS) entry which is preliminary data.</text>
</comment>